<evidence type="ECO:0000313" key="3">
    <source>
        <dbReference type="Proteomes" id="UP000016933"/>
    </source>
</evidence>
<feature type="transmembrane region" description="Helical" evidence="1">
    <location>
        <begin position="95"/>
        <end position="117"/>
    </location>
</feature>
<dbReference type="Proteomes" id="UP000016933">
    <property type="component" value="Unassembled WGS sequence"/>
</dbReference>
<reference evidence="2 3" key="2">
    <citation type="journal article" date="2012" name="PLoS Pathog.">
        <title>Diverse lifestyles and strategies of plant pathogenesis encoded in the genomes of eighteen Dothideomycetes fungi.</title>
        <authorList>
            <person name="Ohm R.A."/>
            <person name="Feau N."/>
            <person name="Henrissat B."/>
            <person name="Schoch C.L."/>
            <person name="Horwitz B.A."/>
            <person name="Barry K.W."/>
            <person name="Condon B.J."/>
            <person name="Copeland A.C."/>
            <person name="Dhillon B."/>
            <person name="Glaser F."/>
            <person name="Hesse C.N."/>
            <person name="Kosti I."/>
            <person name="LaButti K."/>
            <person name="Lindquist E.A."/>
            <person name="Lucas S."/>
            <person name="Salamov A.A."/>
            <person name="Bradshaw R.E."/>
            <person name="Ciuffetti L."/>
            <person name="Hamelin R.C."/>
            <person name="Kema G.H.J."/>
            <person name="Lawrence C."/>
            <person name="Scott J.A."/>
            <person name="Spatafora J.W."/>
            <person name="Turgeon B.G."/>
            <person name="de Wit P.J.G.M."/>
            <person name="Zhong S."/>
            <person name="Goodwin S.B."/>
            <person name="Grigoriev I.V."/>
        </authorList>
    </citation>
    <scope>NUCLEOTIDE SEQUENCE [LARGE SCALE GENOMIC DNA]</scope>
    <source>
        <strain evidence="3">NZE10 / CBS 128990</strain>
    </source>
</reference>
<dbReference type="AlphaFoldDB" id="N1Q3W0"/>
<dbReference type="HOGENOM" id="CLU_060357_0_0_1"/>
<keyword evidence="3" id="KW-1185">Reference proteome</keyword>
<evidence type="ECO:0000256" key="1">
    <source>
        <dbReference type="SAM" id="Phobius"/>
    </source>
</evidence>
<dbReference type="OrthoDB" id="408152at2759"/>
<name>N1Q3W0_DOTSN</name>
<dbReference type="Pfam" id="PF17784">
    <property type="entry name" value="Sulfotransfer_4"/>
    <property type="match status" value="2"/>
</dbReference>
<dbReference type="Gene3D" id="3.40.50.300">
    <property type="entry name" value="P-loop containing nucleotide triphosphate hydrolases"/>
    <property type="match status" value="1"/>
</dbReference>
<dbReference type="OMA" id="RDIRSRH"/>
<dbReference type="eggNOG" id="ENOG502T1CK">
    <property type="taxonomic scope" value="Eukaryota"/>
</dbReference>
<keyword evidence="1" id="KW-0472">Membrane</keyword>
<dbReference type="PANTHER" id="PTHR36978">
    <property type="entry name" value="P-LOOP CONTAINING NUCLEOTIDE TRIPHOSPHATE HYDROLASE"/>
    <property type="match status" value="1"/>
</dbReference>
<organism evidence="2 3">
    <name type="scientific">Dothistroma septosporum (strain NZE10 / CBS 128990)</name>
    <name type="common">Red band needle blight fungus</name>
    <name type="synonym">Mycosphaerella pini</name>
    <dbReference type="NCBI Taxonomy" id="675120"/>
    <lineage>
        <taxon>Eukaryota</taxon>
        <taxon>Fungi</taxon>
        <taxon>Dikarya</taxon>
        <taxon>Ascomycota</taxon>
        <taxon>Pezizomycotina</taxon>
        <taxon>Dothideomycetes</taxon>
        <taxon>Dothideomycetidae</taxon>
        <taxon>Mycosphaerellales</taxon>
        <taxon>Mycosphaerellaceae</taxon>
        <taxon>Dothistroma</taxon>
    </lineage>
</organism>
<dbReference type="InterPro" id="IPR027417">
    <property type="entry name" value="P-loop_NTPase"/>
</dbReference>
<reference evidence="3" key="1">
    <citation type="journal article" date="2012" name="PLoS Genet.">
        <title>The genomes of the fungal plant pathogens Cladosporium fulvum and Dothistroma septosporum reveal adaptation to different hosts and lifestyles but also signatures of common ancestry.</title>
        <authorList>
            <person name="de Wit P.J.G.M."/>
            <person name="van der Burgt A."/>
            <person name="Oekmen B."/>
            <person name="Stergiopoulos I."/>
            <person name="Abd-Elsalam K.A."/>
            <person name="Aerts A.L."/>
            <person name="Bahkali A.H."/>
            <person name="Beenen H.G."/>
            <person name="Chettri P."/>
            <person name="Cox M.P."/>
            <person name="Datema E."/>
            <person name="de Vries R.P."/>
            <person name="Dhillon B."/>
            <person name="Ganley A.R."/>
            <person name="Griffiths S.A."/>
            <person name="Guo Y."/>
            <person name="Hamelin R.C."/>
            <person name="Henrissat B."/>
            <person name="Kabir M.S."/>
            <person name="Jashni M.K."/>
            <person name="Kema G."/>
            <person name="Klaubauf S."/>
            <person name="Lapidus A."/>
            <person name="Levasseur A."/>
            <person name="Lindquist E."/>
            <person name="Mehrabi R."/>
            <person name="Ohm R.A."/>
            <person name="Owen T.J."/>
            <person name="Salamov A."/>
            <person name="Schwelm A."/>
            <person name="Schijlen E."/>
            <person name="Sun H."/>
            <person name="van den Burg H.A."/>
            <person name="van Ham R.C.H.J."/>
            <person name="Zhang S."/>
            <person name="Goodwin S.B."/>
            <person name="Grigoriev I.V."/>
            <person name="Collemare J."/>
            <person name="Bradshaw R.E."/>
        </authorList>
    </citation>
    <scope>NUCLEOTIDE SEQUENCE [LARGE SCALE GENOMIC DNA]</scope>
    <source>
        <strain evidence="3">NZE10 / CBS 128990</strain>
    </source>
</reference>
<accession>N1Q3W0</accession>
<proteinExistence type="predicted"/>
<dbReference type="SUPFAM" id="SSF52540">
    <property type="entry name" value="P-loop containing nucleoside triphosphate hydrolases"/>
    <property type="match status" value="1"/>
</dbReference>
<keyword evidence="1" id="KW-0812">Transmembrane</keyword>
<sequence>MSKMTTAMLRSSSALGTKGKLPRLGLARGVEWKLGGIDQGKDSSTVRLRRHSFSPASFCGKYVSRAHISVFRTTLSSTVVAGFPQSVVTMGVSRAGFAFVTLPVLLSTFIFLAFHFAQPPPPDSLKPKVFVLGLSKTGTTSIGDALERLGYRRLGWRDIRSRHMTHTYVNGDIKPLVELTKYYDAFEDLPWPFVYREMAELYPDAKFVLSMRKDEETWLRSMRVHVGRGKWQPYNDFYGADVVDGNENVILQSYRNHTEKVRDYFKDKPERYMELSIDSGDVNWDVLCKVARCPGGRVPKVHFPKSNTAAHWEMGTILNAWQWFWGWTITRTEEQISQYYYRSGRTLLKPLLRACWSVYDLVETIYSELYFQIWPMIQPPLTASQT</sequence>
<dbReference type="EMBL" id="KB446535">
    <property type="protein sequence ID" value="EME50392.1"/>
    <property type="molecule type" value="Genomic_DNA"/>
</dbReference>
<gene>
    <name evidence="2" type="ORF">DOTSEDRAFT_69047</name>
</gene>
<keyword evidence="1" id="KW-1133">Transmembrane helix</keyword>
<dbReference type="InterPro" id="IPR040632">
    <property type="entry name" value="Sulfotransfer_4"/>
</dbReference>
<evidence type="ECO:0000313" key="2">
    <source>
        <dbReference type="EMBL" id="EME50392.1"/>
    </source>
</evidence>
<protein>
    <submittedName>
        <fullName evidence="2">Uncharacterized protein</fullName>
    </submittedName>
</protein>
<dbReference type="PANTHER" id="PTHR36978:SF4">
    <property type="entry name" value="P-LOOP CONTAINING NUCLEOSIDE TRIPHOSPHATE HYDROLASE PROTEIN"/>
    <property type="match status" value="1"/>
</dbReference>